<gene>
    <name evidence="16" type="ordered locus">Os01g0117300</name>
    <name evidence="17" type="ORF">OsJ_00154</name>
</gene>
<reference evidence="16" key="5">
    <citation type="journal article" date="2008" name="Nucleic Acids Res.">
        <title>The Rice Annotation Project Database (RAP-DB): 2008 update.</title>
        <authorList>
            <consortium name="The Rice Annotation Project (RAP)"/>
            <person name="Tanaka T."/>
            <person name="Antonio B.A."/>
            <person name="Kikuchi S."/>
            <person name="Matsumoto T."/>
            <person name="Nagamura Y."/>
            <person name="Numa H."/>
            <person name="Sakai H."/>
            <person name="Wu J."/>
            <person name="Itoh T."/>
            <person name="Sasaki T."/>
            <person name="Aono R."/>
            <person name="Fujii Y."/>
            <person name="Habara T."/>
            <person name="Harada E."/>
            <person name="Kanno M."/>
            <person name="Kawahara Y."/>
            <person name="Kawashima H."/>
            <person name="Kubooka H."/>
            <person name="Matsuya A."/>
            <person name="Nakaoka H."/>
            <person name="Saichi N."/>
            <person name="Sanbonmatsu R."/>
            <person name="Sato Y."/>
            <person name="Shinso Y."/>
            <person name="Suzuki M."/>
            <person name="Takeda J."/>
            <person name="Tanino M."/>
            <person name="Todokoro F."/>
            <person name="Yamaguchi K."/>
            <person name="Yamamoto N."/>
            <person name="Yamasaki C."/>
            <person name="Imanishi T."/>
            <person name="Okido T."/>
            <person name="Tada M."/>
            <person name="Ikeo K."/>
            <person name="Tateno Y."/>
            <person name="Gojobori T."/>
            <person name="Lin Y.C."/>
            <person name="Wei F.J."/>
            <person name="Hsing Y.I."/>
            <person name="Zhao Q."/>
            <person name="Han B."/>
            <person name="Kramer M.R."/>
            <person name="McCombie R.W."/>
            <person name="Lonsdale D."/>
            <person name="O'Donovan C.C."/>
            <person name="Whitfield E.J."/>
            <person name="Apweiler R."/>
            <person name="Koyanagi K.O."/>
            <person name="Khurana J.P."/>
            <person name="Raghuvanshi S."/>
            <person name="Singh N.K."/>
            <person name="Tyagi A.K."/>
            <person name="Haberer G."/>
            <person name="Fujisawa M."/>
            <person name="Hosokawa S."/>
            <person name="Ito Y."/>
            <person name="Ikawa H."/>
            <person name="Shibata M."/>
            <person name="Yamamoto M."/>
            <person name="Bruskiewich R.M."/>
            <person name="Hoen D.R."/>
            <person name="Bureau TE."/>
            <person name="Namiki N."/>
            <person name="Ohyanagi H."/>
            <person name="Sakai Y."/>
            <person name="Nobushima S."/>
            <person name="Sakata K."/>
            <person name="Barrero R.A."/>
            <person name="Sato Y."/>
            <person name="Souvorov A."/>
            <person name="Smith-White B."/>
            <person name="Tatusova T."/>
            <person name="An S."/>
            <person name="An G."/>
            <person name="OOta S."/>
            <person name="Fuks G."/>
            <person name="Messing J."/>
            <person name="Christie K.R."/>
            <person name="Lieberherr D."/>
            <person name="Kim H."/>
            <person name="Zuccolo A."/>
            <person name="Wing R.A."/>
            <person name="Nobuta K."/>
            <person name="Green P.J."/>
            <person name="Lu C."/>
            <person name="Meyers BC."/>
            <person name="Chaparro C."/>
            <person name="Piegu B."/>
            <person name="Panaud O."/>
            <person name="Echeverria M."/>
        </authorList>
    </citation>
    <scope>NUCLEOTIDE SEQUENCE</scope>
</reference>
<dbReference type="InterPro" id="IPR045874">
    <property type="entry name" value="LRK10/LRL21-25-like"/>
</dbReference>
<dbReference type="CDD" id="cd14066">
    <property type="entry name" value="STKc_IRAK"/>
    <property type="match status" value="1"/>
</dbReference>
<dbReference type="FunFam" id="1.10.510.10:FF:000590">
    <property type="entry name" value="PR5-like receptor kinase"/>
    <property type="match status" value="1"/>
</dbReference>
<protein>
    <submittedName>
        <fullName evidence="16">Os01g0117300 protein</fullName>
    </submittedName>
</protein>
<dbReference type="InterPro" id="IPR001245">
    <property type="entry name" value="Ser-Thr/Tyr_kinase_cat_dom"/>
</dbReference>
<reference evidence="17" key="7">
    <citation type="submission" date="2008-12" db="EMBL/GenBank/DDBJ databases">
        <title>Improved gene annotation of the rice (Oryza sativa) genomes.</title>
        <authorList>
            <person name="Wang J."/>
            <person name="Li R."/>
            <person name="Fan W."/>
            <person name="Huang Q."/>
            <person name="Zhang J."/>
            <person name="Zhou Y."/>
            <person name="Hu Y."/>
            <person name="Zi S."/>
            <person name="Li J."/>
            <person name="Ni P."/>
            <person name="Zheng H."/>
            <person name="Zhang Y."/>
            <person name="Zhao M."/>
            <person name="Hao Q."/>
            <person name="McDermott J."/>
            <person name="Samudrala R."/>
            <person name="Kristiansen K."/>
            <person name="Wong G.K.-S."/>
        </authorList>
    </citation>
    <scope>NUCLEOTIDE SEQUENCE</scope>
</reference>
<accession>Q0JR64</accession>
<dbReference type="PROSITE" id="PS50011">
    <property type="entry name" value="PROTEIN_KINASE_DOM"/>
    <property type="match status" value="1"/>
</dbReference>
<evidence type="ECO:0000256" key="3">
    <source>
        <dbReference type="ARBA" id="ARBA00022679"/>
    </source>
</evidence>
<evidence type="ECO:0000256" key="5">
    <source>
        <dbReference type="ARBA" id="ARBA00022729"/>
    </source>
</evidence>
<dbReference type="PROSITE" id="PS00107">
    <property type="entry name" value="PROTEIN_KINASE_ATP"/>
    <property type="match status" value="1"/>
</dbReference>
<feature type="domain" description="Protein kinase" evidence="15">
    <location>
        <begin position="190"/>
        <end position="479"/>
    </location>
</feature>
<dbReference type="PROSITE" id="PS00108">
    <property type="entry name" value="PROTEIN_KINASE_ST"/>
    <property type="match status" value="1"/>
</dbReference>
<keyword evidence="10" id="KW-0472">Membrane</keyword>
<accession>A2ZNM1</accession>
<evidence type="ECO:0000256" key="7">
    <source>
        <dbReference type="ARBA" id="ARBA00022777"/>
    </source>
</evidence>
<dbReference type="KEGG" id="dosa:Os01g0117300"/>
<dbReference type="SUPFAM" id="SSF56112">
    <property type="entry name" value="Protein kinase-like (PK-like)"/>
    <property type="match status" value="1"/>
</dbReference>
<evidence type="ECO:0000256" key="8">
    <source>
        <dbReference type="ARBA" id="ARBA00022840"/>
    </source>
</evidence>
<dbReference type="Proteomes" id="UP000000763">
    <property type="component" value="Chromosome 1"/>
</dbReference>
<keyword evidence="4" id="KW-0812">Transmembrane</keyword>
<dbReference type="Gene3D" id="3.30.200.20">
    <property type="entry name" value="Phosphorylase Kinase, domain 1"/>
    <property type="match status" value="1"/>
</dbReference>
<name>Q0JR64_ORYSJ</name>
<comment type="subcellular location">
    <subcellularLocation>
        <location evidence="1">Membrane</location>
        <topology evidence="1">Single-pass type I membrane protein</topology>
    </subcellularLocation>
</comment>
<dbReference type="EMBL" id="CM000138">
    <property type="protein sequence ID" value="EAZ10318.1"/>
    <property type="molecule type" value="Genomic_DNA"/>
</dbReference>
<organism evidence="17">
    <name type="scientific">Oryza sativa subsp. japonica</name>
    <name type="common">Rice</name>
    <dbReference type="NCBI Taxonomy" id="39947"/>
    <lineage>
        <taxon>Eukaryota</taxon>
        <taxon>Viridiplantae</taxon>
        <taxon>Streptophyta</taxon>
        <taxon>Embryophyta</taxon>
        <taxon>Tracheophyta</taxon>
        <taxon>Spermatophyta</taxon>
        <taxon>Magnoliopsida</taxon>
        <taxon>Liliopsida</taxon>
        <taxon>Poales</taxon>
        <taxon>Poaceae</taxon>
        <taxon>BOP clade</taxon>
        <taxon>Oryzoideae</taxon>
        <taxon>Oryzeae</taxon>
        <taxon>Oryzinae</taxon>
        <taxon>Oryza</taxon>
        <taxon>Oryza sativa</taxon>
    </lineage>
</organism>
<dbReference type="FunFam" id="3.30.200.20:FF:000178">
    <property type="entry name" value="serine/threonine-protein kinase PBS1-like"/>
    <property type="match status" value="1"/>
</dbReference>
<reference evidence="17" key="2">
    <citation type="journal article" date="2005" name="PLoS Biol.">
        <title>The genomes of Oryza sativa: a history of duplications.</title>
        <authorList>
            <person name="Yu J."/>
            <person name="Wang J."/>
            <person name="Lin W."/>
            <person name="Li S."/>
            <person name="Li H."/>
            <person name="Zhou J."/>
            <person name="Ni P."/>
            <person name="Dong W."/>
            <person name="Hu S."/>
            <person name="Zeng C."/>
            <person name="Zhang J."/>
            <person name="Zhang Y."/>
            <person name="Li R."/>
            <person name="Xu Z."/>
            <person name="Li S."/>
            <person name="Li X."/>
            <person name="Zheng H."/>
            <person name="Cong L."/>
            <person name="Lin L."/>
            <person name="Yin J."/>
            <person name="Geng J."/>
            <person name="Li G."/>
            <person name="Shi J."/>
            <person name="Liu J."/>
            <person name="Lv H."/>
            <person name="Li J."/>
            <person name="Wang J."/>
            <person name="Deng Y."/>
            <person name="Ran L."/>
            <person name="Shi X."/>
            <person name="Wang X."/>
            <person name="Wu Q."/>
            <person name="Li C."/>
            <person name="Ren X."/>
            <person name="Wang J."/>
            <person name="Wang X."/>
            <person name="Li D."/>
            <person name="Liu D."/>
            <person name="Zhang X."/>
            <person name="Ji Z."/>
            <person name="Zhao W."/>
            <person name="Sun Y."/>
            <person name="Zhang Z."/>
            <person name="Bao J."/>
            <person name="Han Y."/>
            <person name="Dong L."/>
            <person name="Ji J."/>
            <person name="Chen P."/>
            <person name="Wu S."/>
            <person name="Liu J."/>
            <person name="Xiao Y."/>
            <person name="Bu D."/>
            <person name="Tan J."/>
            <person name="Yang L."/>
            <person name="Ye C."/>
            <person name="Zhang J."/>
            <person name="Xu J."/>
            <person name="Zhou Y."/>
            <person name="Yu Y."/>
            <person name="Zhang B."/>
            <person name="Zhuang S."/>
            <person name="Wei H."/>
            <person name="Liu B."/>
            <person name="Lei M."/>
            <person name="Yu H."/>
            <person name="Li Y."/>
            <person name="Xu H."/>
            <person name="Wei S."/>
            <person name="He X."/>
            <person name="Fang L."/>
            <person name="Zhang Z."/>
            <person name="Zhang Y."/>
            <person name="Huang X."/>
            <person name="Su Z."/>
            <person name="Tong W."/>
            <person name="Li J."/>
            <person name="Tong Z."/>
            <person name="Li S."/>
            <person name="Ye J."/>
            <person name="Wang L."/>
            <person name="Fang L."/>
            <person name="Lei T."/>
            <person name="Chen C."/>
            <person name="Chen H."/>
            <person name="Xu Z."/>
            <person name="Li H."/>
            <person name="Huang H."/>
            <person name="Zhang F."/>
            <person name="Xu H."/>
            <person name="Li N."/>
            <person name="Zhao C."/>
            <person name="Li S."/>
            <person name="Dong L."/>
            <person name="Huang Y."/>
            <person name="Li L."/>
            <person name="Xi Y."/>
            <person name="Qi Q."/>
            <person name="Li W."/>
            <person name="Zhang B."/>
            <person name="Hu W."/>
            <person name="Zhang Y."/>
            <person name="Tian X."/>
            <person name="Jiao Y."/>
            <person name="Liang X."/>
            <person name="Jin J."/>
            <person name="Gao L."/>
            <person name="Zheng W."/>
            <person name="Hao B."/>
            <person name="Liu S."/>
            <person name="Wang W."/>
            <person name="Yuan L."/>
            <person name="Cao M."/>
            <person name="McDermott J."/>
            <person name="Samudrala R."/>
            <person name="Wang J."/>
            <person name="Wong G.K."/>
            <person name="Yang H."/>
        </authorList>
    </citation>
    <scope>NUCLEOTIDE SEQUENCE [LARGE SCALE GENOMIC DNA]</scope>
</reference>
<dbReference type="SMART" id="SM00220">
    <property type="entry name" value="S_TKc"/>
    <property type="match status" value="1"/>
</dbReference>
<evidence type="ECO:0000256" key="14">
    <source>
        <dbReference type="SAM" id="SignalP"/>
    </source>
</evidence>
<feature type="chain" id="PRO_5010134053" evidence="14">
    <location>
        <begin position="21"/>
        <end position="487"/>
    </location>
</feature>
<evidence type="ECO:0000256" key="13">
    <source>
        <dbReference type="RuleBase" id="RU000304"/>
    </source>
</evidence>
<evidence type="ECO:0000256" key="6">
    <source>
        <dbReference type="ARBA" id="ARBA00022741"/>
    </source>
</evidence>
<dbReference type="AlphaFoldDB" id="Q0JR64"/>
<evidence type="ECO:0000256" key="2">
    <source>
        <dbReference type="ARBA" id="ARBA00022527"/>
    </source>
</evidence>
<keyword evidence="3" id="KW-0808">Transferase</keyword>
<evidence type="ECO:0000256" key="11">
    <source>
        <dbReference type="ARBA" id="ARBA00023180"/>
    </source>
</evidence>
<reference evidence="16" key="8">
    <citation type="submission" date="2012-08" db="EMBL/GenBank/DDBJ databases">
        <title>Oryza sativa nipponbare(GA3) genomic DNA, chromosome 1.</title>
        <authorList>
            <consortium name="IRGSP(International Rice Genome Sequencing Project)"/>
        </authorList>
    </citation>
    <scope>NUCLEOTIDE SEQUENCE</scope>
</reference>
<reference evidence="18" key="6">
    <citation type="journal article" date="2008" name="Nucleic Acids Res.">
        <title>The rice annotation project database (RAP-DB): 2008 update.</title>
        <authorList>
            <consortium name="The rice annotation project (RAP)"/>
        </authorList>
    </citation>
    <scope>GENOME REANNOTATION</scope>
    <source>
        <strain evidence="18">cv. Nipponbare</strain>
    </source>
</reference>
<comment type="similarity">
    <text evidence="13">Belongs to the protein kinase superfamily.</text>
</comment>
<dbReference type="InterPro" id="IPR008271">
    <property type="entry name" value="Ser/Thr_kinase_AS"/>
</dbReference>
<proteinExistence type="inferred from homology"/>
<evidence type="ECO:0000256" key="9">
    <source>
        <dbReference type="ARBA" id="ARBA00022989"/>
    </source>
</evidence>
<dbReference type="GO" id="GO:0016020">
    <property type="term" value="C:membrane"/>
    <property type="evidence" value="ECO:0007669"/>
    <property type="project" value="UniProtKB-SubCell"/>
</dbReference>
<dbReference type="InterPro" id="IPR000719">
    <property type="entry name" value="Prot_kinase_dom"/>
</dbReference>
<evidence type="ECO:0000313" key="17">
    <source>
        <dbReference type="EMBL" id="EAZ10318.1"/>
    </source>
</evidence>
<dbReference type="PANTHER" id="PTHR27009">
    <property type="entry name" value="RUST RESISTANCE KINASE LR10-RELATED"/>
    <property type="match status" value="1"/>
</dbReference>
<dbReference type="Pfam" id="PF13947">
    <property type="entry name" value="GUB_WAK_bind"/>
    <property type="match status" value="1"/>
</dbReference>
<keyword evidence="6 12" id="KW-0547">Nucleotide-binding</keyword>
<sequence length="487" mass="55029">MRGFVGAAVLLVCNLATASAWKDKDFFSACPAKQCGKVEIRYPFRFEPSNTSSSCGLPCMKLTCSDRQETILDIKNYLGRPYKVTAIDYKRATLTIVPLADDSSLPPTPGCPLPNLISEGALDHRCEPYAMWLLKSINIEFPFRRAVHVSESLQTRYNEEIHLKVEMFLKTYGTSKPTRYSFSEIKKIARRFKIKLGQGGFGSVYRGELPNGVPVAVKMLENSKGEGEEFINEVSTIGRIHHANIVRLLGFCSEGTRRALIYEFMPNESLEKYIFSDGYNILQELLVPNKMLDIALGIARGMEYLHQGCNQRILHFDIKPHNILLDYNFSPKISDFGLAKLCARDQSIVTLTAARGTMGYIAPELYSRNFGEISYKSDVYSFGMLVLEMVSGRRNSDPSVESQNVVYFPEWIYEQVNSGQDLALGREMTQEEKETVRQLAIVALWCIQWNPKNRPSMTKVVNMLTGRLQNLQVPPKPFLSADSYPVL</sequence>
<keyword evidence="5 14" id="KW-0732">Signal</keyword>
<evidence type="ECO:0000313" key="18">
    <source>
        <dbReference type="Proteomes" id="UP000000763"/>
    </source>
</evidence>
<keyword evidence="8 12" id="KW-0067">ATP-binding</keyword>
<dbReference type="GO" id="GO:0030247">
    <property type="term" value="F:polysaccharide binding"/>
    <property type="evidence" value="ECO:0007669"/>
    <property type="project" value="InterPro"/>
</dbReference>
<evidence type="ECO:0000313" key="16">
    <source>
        <dbReference type="EMBL" id="BAF03764.1"/>
    </source>
</evidence>
<dbReference type="InterPro" id="IPR011009">
    <property type="entry name" value="Kinase-like_dom_sf"/>
</dbReference>
<dbReference type="InterPro" id="IPR017441">
    <property type="entry name" value="Protein_kinase_ATP_BS"/>
</dbReference>
<reference evidence="16" key="9">
    <citation type="submission" date="2012-08" db="EMBL/GenBank/DDBJ databases">
        <title>The Second Rice Annotation Project Meeting (RAP2).</title>
        <authorList>
            <consortium name="The Rice Annotation Project (RAP)"/>
        </authorList>
    </citation>
    <scope>NUCLEOTIDE SEQUENCE</scope>
</reference>
<dbReference type="GO" id="GO:0004674">
    <property type="term" value="F:protein serine/threonine kinase activity"/>
    <property type="evidence" value="ECO:0007669"/>
    <property type="project" value="UniProtKB-KW"/>
</dbReference>
<evidence type="ECO:0000259" key="15">
    <source>
        <dbReference type="PROSITE" id="PS50011"/>
    </source>
</evidence>
<dbReference type="Proteomes" id="UP000007752">
    <property type="component" value="Chromosome 1"/>
</dbReference>
<dbReference type="EMBL" id="AP008207">
    <property type="protein sequence ID" value="BAF03764.1"/>
    <property type="molecule type" value="Genomic_DNA"/>
</dbReference>
<keyword evidence="7" id="KW-0418">Kinase</keyword>
<feature type="binding site" evidence="12">
    <location>
        <position position="218"/>
    </location>
    <ligand>
        <name>ATP</name>
        <dbReference type="ChEBI" id="CHEBI:30616"/>
    </ligand>
</feature>
<evidence type="ECO:0000256" key="10">
    <source>
        <dbReference type="ARBA" id="ARBA00023136"/>
    </source>
</evidence>
<dbReference type="Gene3D" id="1.10.510.10">
    <property type="entry name" value="Transferase(Phosphotransferase) domain 1"/>
    <property type="match status" value="1"/>
</dbReference>
<keyword evidence="2 13" id="KW-0723">Serine/threonine-protein kinase</keyword>
<evidence type="ECO:0000256" key="1">
    <source>
        <dbReference type="ARBA" id="ARBA00004479"/>
    </source>
</evidence>
<reference evidence="16" key="3">
    <citation type="journal article" date="2006" name="Nucleic Acids Res.">
        <title>The Rice Annotation Project Database (RAP-DB): hub for Oryza sativa ssp. japonica genome information.</title>
        <authorList>
            <person name="Ohyanagi H."/>
            <person name="Tanaka T."/>
            <person name="Sakai H."/>
            <person name="Shigemoto Y."/>
            <person name="Yamaguchi K."/>
            <person name="Habara T."/>
            <person name="Fujii Y."/>
            <person name="Antonio B.A."/>
            <person name="Nagamura Y."/>
            <person name="Imanishi T."/>
            <person name="Ikeo K."/>
            <person name="Itoh T."/>
            <person name="Gojobori T."/>
            <person name="Sasaki T."/>
        </authorList>
    </citation>
    <scope>NUCLEOTIDE SEQUENCE</scope>
</reference>
<feature type="signal peptide" evidence="14">
    <location>
        <begin position="1"/>
        <end position="20"/>
    </location>
</feature>
<dbReference type="InterPro" id="IPR025287">
    <property type="entry name" value="WAK_GUB"/>
</dbReference>
<reference evidence="16 18" key="1">
    <citation type="journal article" date="2005" name="Nature">
        <title>The map-based sequence of the rice genome.</title>
        <authorList>
            <consortium name="International rice genome sequencing project (IRGSP)"/>
            <person name="Matsumoto T."/>
            <person name="Wu J."/>
            <person name="Kanamori H."/>
            <person name="Katayose Y."/>
            <person name="Fujisawa M."/>
            <person name="Namiki N."/>
            <person name="Mizuno H."/>
            <person name="Yamamoto K."/>
            <person name="Antonio B.A."/>
            <person name="Baba T."/>
            <person name="Sakata K."/>
            <person name="Nagamura Y."/>
            <person name="Aoki H."/>
            <person name="Arikawa K."/>
            <person name="Arita K."/>
            <person name="Bito T."/>
            <person name="Chiden Y."/>
            <person name="Fujitsuka N."/>
            <person name="Fukunaka R."/>
            <person name="Hamada M."/>
            <person name="Harada C."/>
            <person name="Hayashi A."/>
            <person name="Hijishita S."/>
            <person name="Honda M."/>
            <person name="Hosokawa S."/>
            <person name="Ichikawa Y."/>
            <person name="Idonuma A."/>
            <person name="Iijima M."/>
            <person name="Ikeda M."/>
            <person name="Ikeno M."/>
            <person name="Ito K."/>
            <person name="Ito S."/>
            <person name="Ito T."/>
            <person name="Ito Y."/>
            <person name="Ito Y."/>
            <person name="Iwabuchi A."/>
            <person name="Kamiya K."/>
            <person name="Karasawa W."/>
            <person name="Kurita K."/>
            <person name="Katagiri S."/>
            <person name="Kikuta A."/>
            <person name="Kobayashi H."/>
            <person name="Kobayashi N."/>
            <person name="Machita K."/>
            <person name="Maehara T."/>
            <person name="Masukawa M."/>
            <person name="Mizubayashi T."/>
            <person name="Mukai Y."/>
            <person name="Nagasaki H."/>
            <person name="Nagata Y."/>
            <person name="Naito S."/>
            <person name="Nakashima M."/>
            <person name="Nakama Y."/>
            <person name="Nakamichi Y."/>
            <person name="Nakamura M."/>
            <person name="Meguro A."/>
            <person name="Negishi M."/>
            <person name="Ohta I."/>
            <person name="Ohta T."/>
            <person name="Okamoto M."/>
            <person name="Ono N."/>
            <person name="Saji S."/>
            <person name="Sakaguchi M."/>
            <person name="Sakai K."/>
            <person name="Shibata M."/>
            <person name="Shimokawa T."/>
            <person name="Song J."/>
            <person name="Takazaki Y."/>
            <person name="Terasawa K."/>
            <person name="Tsugane M."/>
            <person name="Tsuji K."/>
            <person name="Ueda S."/>
            <person name="Waki K."/>
            <person name="Yamagata H."/>
            <person name="Yamamoto M."/>
            <person name="Yamamoto S."/>
            <person name="Yamane H."/>
            <person name="Yoshiki S."/>
            <person name="Yoshihara R."/>
            <person name="Yukawa K."/>
            <person name="Zhong H."/>
            <person name="Yano M."/>
            <person name="Yuan Q."/>
            <person name="Ouyang S."/>
            <person name="Liu J."/>
            <person name="Jones K.M."/>
            <person name="Gansberger K."/>
            <person name="Moffat K."/>
            <person name="Hill J."/>
            <person name="Bera J."/>
            <person name="Fadrosh D."/>
            <person name="Jin S."/>
            <person name="Johri S."/>
            <person name="Kim M."/>
            <person name="Overton L."/>
            <person name="Reardon M."/>
            <person name="Tsitrin T."/>
            <person name="Vuong H."/>
            <person name="Weaver B."/>
            <person name="Ciecko A."/>
            <person name="Tallon L."/>
            <person name="Jackson J."/>
            <person name="Pai G."/>
            <person name="Aken S.V."/>
            <person name="Utterback T."/>
            <person name="Reidmuller S."/>
            <person name="Feldblyum T."/>
            <person name="Hsiao J."/>
            <person name="Zismann V."/>
            <person name="Iobst S."/>
            <person name="de Vazeille A.R."/>
            <person name="Buell C.R."/>
            <person name="Ying K."/>
            <person name="Li Y."/>
            <person name="Lu T."/>
            <person name="Huang Y."/>
            <person name="Zhao Q."/>
            <person name="Feng Q."/>
            <person name="Zhang L."/>
            <person name="Zhu J."/>
            <person name="Weng Q."/>
            <person name="Mu J."/>
            <person name="Lu Y."/>
            <person name="Fan D."/>
            <person name="Liu Y."/>
            <person name="Guan J."/>
            <person name="Zhang Y."/>
            <person name="Yu S."/>
            <person name="Liu X."/>
            <person name="Zhang Y."/>
            <person name="Hong G."/>
            <person name="Han B."/>
            <person name="Choisne N."/>
            <person name="Demange N."/>
            <person name="Orjeda G."/>
            <person name="Samain S."/>
            <person name="Cattolico L."/>
            <person name="Pelletier E."/>
            <person name="Couloux A."/>
            <person name="Segurens B."/>
            <person name="Wincker P."/>
            <person name="D'Hont A."/>
            <person name="Scarpelli C."/>
            <person name="Weissenbach J."/>
            <person name="Salanoubat M."/>
            <person name="Quetier F."/>
            <person name="Yu Y."/>
            <person name="Kim H.R."/>
            <person name="Rambo T."/>
            <person name="Currie J."/>
            <person name="Collura K."/>
            <person name="Luo M."/>
            <person name="Yang T."/>
            <person name="Ammiraju J.S.S."/>
            <person name="Engler F."/>
            <person name="Soderlund C."/>
            <person name="Wing R.A."/>
            <person name="Palmer L.E."/>
            <person name="de la Bastide M."/>
            <person name="Spiegel L."/>
            <person name="Nascimento L."/>
            <person name="Zutavern T."/>
            <person name="O'Shaughnessy A."/>
            <person name="Dike S."/>
            <person name="Dedhia N."/>
            <person name="Preston R."/>
            <person name="Balija V."/>
            <person name="McCombie W.R."/>
            <person name="Chow T."/>
            <person name="Chen H."/>
            <person name="Chung M."/>
            <person name="Chen C."/>
            <person name="Shaw J."/>
            <person name="Wu H."/>
            <person name="Hsiao K."/>
            <person name="Chao Y."/>
            <person name="Chu M."/>
            <person name="Cheng C."/>
            <person name="Hour A."/>
            <person name="Lee P."/>
            <person name="Lin S."/>
            <person name="Lin Y."/>
            <person name="Liou J."/>
            <person name="Liu S."/>
            <person name="Hsing Y."/>
            <person name="Raghuvanshi S."/>
            <person name="Mohanty A."/>
            <person name="Bharti A.K."/>
            <person name="Gaur A."/>
            <person name="Gupta V."/>
            <person name="Kumar D."/>
            <person name="Ravi V."/>
            <person name="Vij S."/>
            <person name="Kapur A."/>
            <person name="Khurana P."/>
            <person name="Khurana P."/>
            <person name="Khurana J.P."/>
            <person name="Tyagi A.K."/>
            <person name="Gaikwad K."/>
            <person name="Singh A."/>
            <person name="Dalal V."/>
            <person name="Srivastava S."/>
            <person name="Dixit A."/>
            <person name="Pal A.K."/>
            <person name="Ghazi I.A."/>
            <person name="Yadav M."/>
            <person name="Pandit A."/>
            <person name="Bhargava A."/>
            <person name="Sureshbabu K."/>
            <person name="Batra K."/>
            <person name="Sharma T.R."/>
            <person name="Mohapatra T."/>
            <person name="Singh N.K."/>
            <person name="Messing J."/>
            <person name="Nelson A.B."/>
            <person name="Fuks G."/>
            <person name="Kavchok S."/>
            <person name="Keizer G."/>
            <person name="Linton E."/>
            <person name="Llaca V."/>
            <person name="Song R."/>
            <person name="Tanyolac B."/>
            <person name="Young S."/>
            <person name="Ho-Il K."/>
            <person name="Hahn J.H."/>
            <person name="Sangsakoo G."/>
            <person name="Vanavichit A."/>
            <person name="de Mattos Luiz.A.T."/>
            <person name="Zimmer P.D."/>
            <person name="Malone G."/>
            <person name="Dellagostin O."/>
            <person name="de Oliveira A.C."/>
            <person name="Bevan M."/>
            <person name="Bancroft I."/>
            <person name="Minx P."/>
            <person name="Cordum H."/>
            <person name="Wilson R."/>
            <person name="Cheng Z."/>
            <person name="Jin W."/>
            <person name="Jiang J."/>
            <person name="Leong S.A."/>
            <person name="Iwama H."/>
            <person name="Gojobori T."/>
            <person name="Itoh T."/>
            <person name="Niimura Y."/>
            <person name="Fujii Y."/>
            <person name="Habara T."/>
            <person name="Sakai H."/>
            <person name="Sato Y."/>
            <person name="Wilson G."/>
            <person name="Kumar K."/>
            <person name="McCouch S."/>
            <person name="Juretic N."/>
            <person name="Hoen D."/>
            <person name="Wright S."/>
            <person name="Bruskiewich R."/>
            <person name="Bureau T."/>
            <person name="Miyao A."/>
            <person name="Hirochika H."/>
            <person name="Nishikawa T."/>
            <person name="Kadowaki K."/>
            <person name="Sugiura M."/>
            <person name="Burr B."/>
            <person name="Sasaki T."/>
        </authorList>
    </citation>
    <scope>NUCLEOTIDE SEQUENCE [LARGE SCALE GENOMIC DNA]</scope>
    <source>
        <strain evidence="18">cv. Nipponbare</strain>
    </source>
</reference>
<dbReference type="GO" id="GO:0005524">
    <property type="term" value="F:ATP binding"/>
    <property type="evidence" value="ECO:0007669"/>
    <property type="project" value="UniProtKB-UniRule"/>
</dbReference>
<dbReference type="Pfam" id="PF07714">
    <property type="entry name" value="PK_Tyr_Ser-Thr"/>
    <property type="match status" value="1"/>
</dbReference>
<evidence type="ECO:0000256" key="12">
    <source>
        <dbReference type="PROSITE-ProRule" id="PRU10141"/>
    </source>
</evidence>
<keyword evidence="9" id="KW-1133">Transmembrane helix</keyword>
<evidence type="ECO:0000256" key="4">
    <source>
        <dbReference type="ARBA" id="ARBA00022692"/>
    </source>
</evidence>
<reference evidence="16" key="4">
    <citation type="journal article" date="2007" name="Genome Res.">
        <title>Curated Genome Annotation of Oryza sativa ssp. japonica and Comparative Genome Analysis with Arabidopsis thaliana.</title>
        <authorList>
            <consortium name="The Rice Annotation Project (RAP)"/>
            <person name="Itoh T."/>
            <person name="Tanaka T."/>
            <person name="Barrero R.A."/>
            <person name="Yamasaki C."/>
            <person name="Fujii Y."/>
            <person name="Hilton P.B."/>
            <person name="Antonio B.A."/>
            <person name="Aono H."/>
            <person name="Apweiler R."/>
            <person name="Bruskiewich R."/>
            <person name="Bureau T."/>
            <person name="Burr F."/>
            <person name="Costa de Oliveira A."/>
            <person name="Fuks G."/>
            <person name="Habara T."/>
            <person name="Haberer G."/>
            <person name="Han B."/>
            <person name="Harada E."/>
            <person name="Hiraki A.T."/>
            <person name="Hirochika H."/>
            <person name="Hoen D."/>
            <person name="Hokari H."/>
            <person name="Hosokawa S."/>
            <person name="Hsing Y."/>
            <person name="Ikawa H."/>
            <person name="Ikeo K."/>
            <person name="Imanishi T."/>
            <person name="Ito Y."/>
            <person name="Jaiswal P."/>
            <person name="Kanno M."/>
            <person name="Kawahara Y."/>
            <person name="Kawamura T."/>
            <person name="Kawashima H."/>
            <person name="Khurana J.P."/>
            <person name="Kikuchi S."/>
            <person name="Komatsu S."/>
            <person name="Koyanagi K.O."/>
            <person name="Kubooka H."/>
            <person name="Lieberherr D."/>
            <person name="Lin Y.C."/>
            <person name="Lonsdale D."/>
            <person name="Matsumoto T."/>
            <person name="Matsuya A."/>
            <person name="McCombie W.R."/>
            <person name="Messing J."/>
            <person name="Miyao A."/>
            <person name="Mulder N."/>
            <person name="Nagamura Y."/>
            <person name="Nam J."/>
            <person name="Namiki N."/>
            <person name="Numa H."/>
            <person name="Nurimoto S."/>
            <person name="O'donovan C."/>
            <person name="Ohyanagi H."/>
            <person name="Okido T."/>
            <person name="Oota S."/>
            <person name="Osato N."/>
            <person name="Palmer L.E."/>
            <person name="Quetier F."/>
            <person name="Raghuvanshi S."/>
            <person name="Saichi N."/>
            <person name="Sakai H."/>
            <person name="Sakai Y."/>
            <person name="Sakata K."/>
            <person name="Sakurai T."/>
            <person name="Sato F."/>
            <person name="Sato Y."/>
            <person name="Schoof H."/>
            <person name="Seki M."/>
            <person name="Shibata M."/>
            <person name="Shimizu Y."/>
            <person name="Shinozaki K."/>
            <person name="Shinso Y."/>
            <person name="Singh N.K."/>
            <person name="Smith-White B."/>
            <person name="Takeda J."/>
            <person name="Tanino M."/>
            <person name="Tatusova T."/>
            <person name="Thongjuea S."/>
            <person name="Todokoro F."/>
            <person name="Tsugane M."/>
            <person name="Tyagi A.K."/>
            <person name="Vanavichit A."/>
            <person name="Wang A."/>
            <person name="Wing R.A."/>
            <person name="Yamaguchi K."/>
            <person name="Yamamoto M."/>
            <person name="Yamamoto N."/>
            <person name="Yu Y."/>
            <person name="Zhang H."/>
            <person name="Zhao Q."/>
            <person name="Higo K."/>
            <person name="Burr B."/>
            <person name="Gojobori T."/>
            <person name="Sasaki T."/>
        </authorList>
    </citation>
    <scope>NUCLEOTIDE SEQUENCE</scope>
</reference>
<keyword evidence="11" id="KW-0325">Glycoprotein</keyword>